<evidence type="ECO:0000256" key="4">
    <source>
        <dbReference type="ARBA" id="ARBA00022692"/>
    </source>
</evidence>
<feature type="transmembrane region" description="Helical" evidence="8">
    <location>
        <begin position="77"/>
        <end position="94"/>
    </location>
</feature>
<accession>A0A2M6YQN1</accession>
<feature type="transmembrane region" description="Helical" evidence="8">
    <location>
        <begin position="167"/>
        <end position="186"/>
    </location>
</feature>
<feature type="binding site" evidence="7">
    <location>
        <position position="158"/>
    </location>
    <ligand>
        <name>Mg(2+)</name>
        <dbReference type="ChEBI" id="CHEBI:18420"/>
    </ligand>
</feature>
<feature type="transmembrane region" description="Helical" evidence="8">
    <location>
        <begin position="137"/>
        <end position="155"/>
    </location>
</feature>
<keyword evidence="7" id="KW-0479">Metal-binding</keyword>
<feature type="transmembrane region" description="Helical" evidence="8">
    <location>
        <begin position="295"/>
        <end position="312"/>
    </location>
</feature>
<feature type="transmembrane region" description="Helical" evidence="8">
    <location>
        <begin position="51"/>
        <end position="71"/>
    </location>
</feature>
<keyword evidence="6 8" id="KW-0472">Membrane</keyword>
<protein>
    <recommendedName>
        <fullName evidence="11">Undecaprenyl/decaprenyl-phosphate alpha-N-acetylglucosaminyl 1-phosphate transferase</fullName>
    </recommendedName>
</protein>
<comment type="subcellular location">
    <subcellularLocation>
        <location evidence="1">Cell membrane</location>
        <topology evidence="1">Multi-pass membrane protein</topology>
    </subcellularLocation>
</comment>
<keyword evidence="5 8" id="KW-1133">Transmembrane helix</keyword>
<dbReference type="GO" id="GO:0071555">
    <property type="term" value="P:cell wall organization"/>
    <property type="evidence" value="ECO:0007669"/>
    <property type="project" value="TreeGrafter"/>
</dbReference>
<dbReference type="PANTHER" id="PTHR22926">
    <property type="entry name" value="PHOSPHO-N-ACETYLMURAMOYL-PENTAPEPTIDE-TRANSFERASE"/>
    <property type="match status" value="1"/>
</dbReference>
<dbReference type="InterPro" id="IPR000715">
    <property type="entry name" value="Glycosyl_transferase_4"/>
</dbReference>
<evidence type="ECO:0008006" key="11">
    <source>
        <dbReference type="Google" id="ProtNLM"/>
    </source>
</evidence>
<evidence type="ECO:0000256" key="8">
    <source>
        <dbReference type="SAM" id="Phobius"/>
    </source>
</evidence>
<proteinExistence type="predicted"/>
<comment type="caution">
    <text evidence="9">The sequence shown here is derived from an EMBL/GenBank/DDBJ whole genome shotgun (WGS) entry which is preliminary data.</text>
</comment>
<evidence type="ECO:0000256" key="3">
    <source>
        <dbReference type="ARBA" id="ARBA00022679"/>
    </source>
</evidence>
<evidence type="ECO:0000256" key="6">
    <source>
        <dbReference type="ARBA" id="ARBA00023136"/>
    </source>
</evidence>
<reference evidence="10" key="1">
    <citation type="submission" date="2017-09" db="EMBL/GenBank/DDBJ databases">
        <title>Depth-based differentiation of microbial function through sediment-hosted aquifers and enrichment of novel symbionts in the deep terrestrial subsurface.</title>
        <authorList>
            <person name="Probst A.J."/>
            <person name="Ladd B."/>
            <person name="Jarett J.K."/>
            <person name="Geller-Mcgrath D.E."/>
            <person name="Sieber C.M.K."/>
            <person name="Emerson J.B."/>
            <person name="Anantharaman K."/>
            <person name="Thomas B.C."/>
            <person name="Malmstrom R."/>
            <person name="Stieglmeier M."/>
            <person name="Klingl A."/>
            <person name="Woyke T."/>
            <person name="Ryan C.M."/>
            <person name="Banfield J.F."/>
        </authorList>
    </citation>
    <scope>NUCLEOTIDE SEQUENCE [LARGE SCALE GENOMIC DNA]</scope>
</reference>
<dbReference type="AlphaFoldDB" id="A0A2M6YQN1"/>
<evidence type="ECO:0000313" key="10">
    <source>
        <dbReference type="Proteomes" id="UP000229559"/>
    </source>
</evidence>
<name>A0A2M6YQN1_9BACT</name>
<dbReference type="GO" id="GO:0046872">
    <property type="term" value="F:metal ion binding"/>
    <property type="evidence" value="ECO:0007669"/>
    <property type="project" value="UniProtKB-KW"/>
</dbReference>
<feature type="transmembrane region" description="Helical" evidence="8">
    <location>
        <begin position="221"/>
        <end position="241"/>
    </location>
</feature>
<sequence length="353" mass="38790">MILSQLIIFPLAVAFSIALIVTPLTIKLAWKWGLIDDPQKRKHPAKLHQKPIPRAGVIPVWLAVVVASLVFLPVDKYVLSILGGATLLLILGLLDDKYDLNPYLRLIGCFLAASLVVGAGIRIFFVTNPFGQGLIQFNQLIAIALALLWITFLANITNWSSGFDGQLPGMVVIAALTITFLSFRFSADITQWPVTILAAITAGAYLGFLPYNFYPQKIMPGYGGGILAGFLLAVLAILSTAKIGTTLVVLGIPLIDALYVIIRRLLTGRSPVWGDRGHLHHKLLDNWGWSKRKTALFYWGVTAFLGILALNLRSLQKFYTIVMLVVIIGSLLLWFNLLSVWFGRSGRGKPSKT</sequence>
<evidence type="ECO:0000256" key="5">
    <source>
        <dbReference type="ARBA" id="ARBA00022989"/>
    </source>
</evidence>
<keyword evidence="3" id="KW-0808">Transferase</keyword>
<dbReference type="Proteomes" id="UP000229559">
    <property type="component" value="Unassembled WGS sequence"/>
</dbReference>
<dbReference type="Pfam" id="PF00953">
    <property type="entry name" value="Glycos_transf_4"/>
    <property type="match status" value="1"/>
</dbReference>
<dbReference type="CDD" id="cd06853">
    <property type="entry name" value="GT_WecA_like"/>
    <property type="match status" value="1"/>
</dbReference>
<keyword evidence="4 8" id="KW-0812">Transmembrane</keyword>
<evidence type="ECO:0000256" key="2">
    <source>
        <dbReference type="ARBA" id="ARBA00022475"/>
    </source>
</evidence>
<evidence type="ECO:0000313" key="9">
    <source>
        <dbReference type="EMBL" id="PIU33400.1"/>
    </source>
</evidence>
<dbReference type="GO" id="GO:0009103">
    <property type="term" value="P:lipopolysaccharide biosynthetic process"/>
    <property type="evidence" value="ECO:0007669"/>
    <property type="project" value="TreeGrafter"/>
</dbReference>
<dbReference type="GO" id="GO:0005886">
    <property type="term" value="C:plasma membrane"/>
    <property type="evidence" value="ECO:0007669"/>
    <property type="project" value="UniProtKB-SubCell"/>
</dbReference>
<dbReference type="PANTHER" id="PTHR22926:SF3">
    <property type="entry name" value="UNDECAPRENYL-PHOSPHATE ALPHA-N-ACETYLGLUCOSAMINYL 1-PHOSPHATE TRANSFERASE"/>
    <property type="match status" value="1"/>
</dbReference>
<dbReference type="EMBL" id="PEXA01000008">
    <property type="protein sequence ID" value="PIU33400.1"/>
    <property type="molecule type" value="Genomic_DNA"/>
</dbReference>
<feature type="transmembrane region" description="Helical" evidence="8">
    <location>
        <begin position="106"/>
        <end position="125"/>
    </location>
</feature>
<organism evidence="9 10">
    <name type="scientific">Candidatus Shapirobacteria bacterium CG07_land_8_20_14_0_80_39_12</name>
    <dbReference type="NCBI Taxonomy" id="1974480"/>
    <lineage>
        <taxon>Bacteria</taxon>
        <taxon>Candidatus Shapironibacteriota</taxon>
    </lineage>
</organism>
<feature type="transmembrane region" description="Helical" evidence="8">
    <location>
        <begin position="192"/>
        <end position="214"/>
    </location>
</feature>
<comment type="cofactor">
    <cofactor evidence="7">
        <name>Mg(2+)</name>
        <dbReference type="ChEBI" id="CHEBI:18420"/>
    </cofactor>
</comment>
<gene>
    <name evidence="9" type="ORF">COT04_00230</name>
</gene>
<dbReference type="GO" id="GO:0016780">
    <property type="term" value="F:phosphotransferase activity, for other substituted phosphate groups"/>
    <property type="evidence" value="ECO:0007669"/>
    <property type="project" value="InterPro"/>
</dbReference>
<evidence type="ECO:0000256" key="1">
    <source>
        <dbReference type="ARBA" id="ARBA00004651"/>
    </source>
</evidence>
<keyword evidence="2" id="KW-1003">Cell membrane</keyword>
<feature type="transmembrane region" description="Helical" evidence="8">
    <location>
        <begin position="6"/>
        <end position="30"/>
    </location>
</feature>
<feature type="transmembrane region" description="Helical" evidence="8">
    <location>
        <begin position="247"/>
        <end position="266"/>
    </location>
</feature>
<dbReference type="GO" id="GO:0044038">
    <property type="term" value="P:cell wall macromolecule biosynthetic process"/>
    <property type="evidence" value="ECO:0007669"/>
    <property type="project" value="TreeGrafter"/>
</dbReference>
<evidence type="ECO:0000256" key="7">
    <source>
        <dbReference type="PIRSR" id="PIRSR600715-1"/>
    </source>
</evidence>
<feature type="transmembrane region" description="Helical" evidence="8">
    <location>
        <begin position="318"/>
        <end position="342"/>
    </location>
</feature>
<keyword evidence="7" id="KW-0460">Magnesium</keyword>